<proteinExistence type="predicted"/>
<reference evidence="2" key="2">
    <citation type="submission" date="2017-02" db="UniProtKB">
        <authorList>
            <consortium name="WormBaseParasite"/>
        </authorList>
    </citation>
    <scope>IDENTIFICATION</scope>
</reference>
<evidence type="ECO:0000313" key="1">
    <source>
        <dbReference type="Proteomes" id="UP000035642"/>
    </source>
</evidence>
<accession>A0A0K0D7Q8</accession>
<dbReference type="Proteomes" id="UP000035642">
    <property type="component" value="Unassembled WGS sequence"/>
</dbReference>
<reference evidence="1" key="1">
    <citation type="submission" date="2012-09" db="EMBL/GenBank/DDBJ databases">
        <authorList>
            <person name="Martin A.A."/>
        </authorList>
    </citation>
    <scope>NUCLEOTIDE SEQUENCE</scope>
</reference>
<evidence type="ECO:0000313" key="2">
    <source>
        <dbReference type="WBParaSite" id="ACAC_0000610301-mRNA-1"/>
    </source>
</evidence>
<dbReference type="AlphaFoldDB" id="A0A0K0D7Q8"/>
<organism evidence="1 2">
    <name type="scientific">Angiostrongylus cantonensis</name>
    <name type="common">Rat lungworm</name>
    <dbReference type="NCBI Taxonomy" id="6313"/>
    <lineage>
        <taxon>Eukaryota</taxon>
        <taxon>Metazoa</taxon>
        <taxon>Ecdysozoa</taxon>
        <taxon>Nematoda</taxon>
        <taxon>Chromadorea</taxon>
        <taxon>Rhabditida</taxon>
        <taxon>Rhabditina</taxon>
        <taxon>Rhabditomorpha</taxon>
        <taxon>Strongyloidea</taxon>
        <taxon>Metastrongylidae</taxon>
        <taxon>Angiostrongylus</taxon>
    </lineage>
</organism>
<sequence length="150" mass="17109">MGSDYRLLRARFCFLKKGEKASKFKKRSPRTTINCDLFSSLVGCCKDAVADNIDEEYDQLIQHLHVSAMKAERSKVTKRRLSPETLELIHQHGIERAAGNRELTFELAKQCRQAIKEDLKERRAVVMVEAAGWEKHSQGPAEASPITRPR</sequence>
<dbReference type="WBParaSite" id="ACAC_0000610301-mRNA-1">
    <property type="protein sequence ID" value="ACAC_0000610301-mRNA-1"/>
    <property type="gene ID" value="ACAC_0000610301"/>
</dbReference>
<keyword evidence="1" id="KW-1185">Reference proteome</keyword>
<name>A0A0K0D7Q8_ANGCA</name>
<protein>
    <submittedName>
        <fullName evidence="2">Uncharacterized protein</fullName>
    </submittedName>
</protein>